<evidence type="ECO:0000256" key="5">
    <source>
        <dbReference type="SAM" id="Phobius"/>
    </source>
</evidence>
<dbReference type="GO" id="GO:0016020">
    <property type="term" value="C:membrane"/>
    <property type="evidence" value="ECO:0007669"/>
    <property type="project" value="UniProtKB-SubCell"/>
</dbReference>
<feature type="transmembrane region" description="Helical" evidence="5">
    <location>
        <begin position="12"/>
        <end position="34"/>
    </location>
</feature>
<feature type="transmembrane region" description="Helical" evidence="5">
    <location>
        <begin position="46"/>
        <end position="66"/>
    </location>
</feature>
<dbReference type="SUPFAM" id="SSF103473">
    <property type="entry name" value="MFS general substrate transporter"/>
    <property type="match status" value="1"/>
</dbReference>
<accession>A0AAD7XI69</accession>
<dbReference type="GO" id="GO:0005385">
    <property type="term" value="F:zinc ion transmembrane transporter activity"/>
    <property type="evidence" value="ECO:0007669"/>
    <property type="project" value="TreeGrafter"/>
</dbReference>
<keyword evidence="7" id="KW-1185">Reference proteome</keyword>
<feature type="transmembrane region" description="Helical" evidence="5">
    <location>
        <begin position="209"/>
        <end position="230"/>
    </location>
</feature>
<feature type="transmembrane region" description="Helical" evidence="5">
    <location>
        <begin position="117"/>
        <end position="141"/>
    </location>
</feature>
<gene>
    <name evidence="6" type="ORF">CTAYLR_005349</name>
</gene>
<evidence type="ECO:0000256" key="2">
    <source>
        <dbReference type="ARBA" id="ARBA00022692"/>
    </source>
</evidence>
<dbReference type="EMBL" id="JAQMWT010000572">
    <property type="protein sequence ID" value="KAJ8599326.1"/>
    <property type="molecule type" value="Genomic_DNA"/>
</dbReference>
<sequence length="282" mass="29553">MPDPLDDPELSYVDALLMSFFAGAATSVGGLVVCCLNPKRDVPASLLASTLSLAAGVMLAVSMLELVVPATSRAEWRAAGYFGVGAALYWVLSTIARCVEHVNTNAAKARERRTRRLGILMALALTAHNLPEGLAVAVTAATSRRTGLVVAIAIALHNIPEGLAIAVPLYATSHPTTALLTTVASGLSEPVGAAFGILLMRYIDLTEMVIENIEAIVAGVMCCIAILELLPEAKAQQRHVCSFAGFLAGWAVIALTICLLDSRPPLSYLDNAIPGATSFSAW</sequence>
<dbReference type="InterPro" id="IPR036259">
    <property type="entry name" value="MFS_trans_sf"/>
</dbReference>
<keyword evidence="4 5" id="KW-0472">Membrane</keyword>
<dbReference type="InterPro" id="IPR003689">
    <property type="entry name" value="ZIP"/>
</dbReference>
<reference evidence="6" key="1">
    <citation type="submission" date="2023-01" db="EMBL/GenBank/DDBJ databases">
        <title>Metagenome sequencing of chrysophaentin producing Chrysophaeum taylorii.</title>
        <authorList>
            <person name="Davison J."/>
            <person name="Bewley C."/>
        </authorList>
    </citation>
    <scope>NUCLEOTIDE SEQUENCE</scope>
    <source>
        <strain evidence="6">NIES-1699</strain>
    </source>
</reference>
<dbReference type="PANTHER" id="PTHR11040:SF205">
    <property type="entry name" value="ZINC TRANSPORTER ZUPT"/>
    <property type="match status" value="1"/>
</dbReference>
<evidence type="ECO:0000256" key="1">
    <source>
        <dbReference type="ARBA" id="ARBA00004141"/>
    </source>
</evidence>
<keyword evidence="3 5" id="KW-1133">Transmembrane helix</keyword>
<dbReference type="PANTHER" id="PTHR11040">
    <property type="entry name" value="ZINC/IRON TRANSPORTER"/>
    <property type="match status" value="1"/>
</dbReference>
<evidence type="ECO:0000313" key="7">
    <source>
        <dbReference type="Proteomes" id="UP001230188"/>
    </source>
</evidence>
<proteinExistence type="predicted"/>
<comment type="caution">
    <text evidence="6">The sequence shown here is derived from an EMBL/GenBank/DDBJ whole genome shotgun (WGS) entry which is preliminary data.</text>
</comment>
<organism evidence="6 7">
    <name type="scientific">Chrysophaeum taylorii</name>
    <dbReference type="NCBI Taxonomy" id="2483200"/>
    <lineage>
        <taxon>Eukaryota</taxon>
        <taxon>Sar</taxon>
        <taxon>Stramenopiles</taxon>
        <taxon>Ochrophyta</taxon>
        <taxon>Pelagophyceae</taxon>
        <taxon>Pelagomonadales</taxon>
        <taxon>Pelagomonadaceae</taxon>
        <taxon>Chrysophaeum</taxon>
    </lineage>
</organism>
<dbReference type="AlphaFoldDB" id="A0AAD7XI69"/>
<evidence type="ECO:0000256" key="3">
    <source>
        <dbReference type="ARBA" id="ARBA00022989"/>
    </source>
</evidence>
<feature type="transmembrane region" description="Helical" evidence="5">
    <location>
        <begin position="147"/>
        <end position="171"/>
    </location>
</feature>
<dbReference type="Pfam" id="PF02535">
    <property type="entry name" value="Zip"/>
    <property type="match status" value="1"/>
</dbReference>
<protein>
    <recommendedName>
        <fullName evidence="8">Zinc transporter</fullName>
    </recommendedName>
</protein>
<evidence type="ECO:0008006" key="8">
    <source>
        <dbReference type="Google" id="ProtNLM"/>
    </source>
</evidence>
<comment type="subcellular location">
    <subcellularLocation>
        <location evidence="1">Membrane</location>
        <topology evidence="1">Multi-pass membrane protein</topology>
    </subcellularLocation>
</comment>
<dbReference type="Proteomes" id="UP001230188">
    <property type="component" value="Unassembled WGS sequence"/>
</dbReference>
<evidence type="ECO:0000256" key="4">
    <source>
        <dbReference type="ARBA" id="ARBA00023136"/>
    </source>
</evidence>
<evidence type="ECO:0000313" key="6">
    <source>
        <dbReference type="EMBL" id="KAJ8599326.1"/>
    </source>
</evidence>
<keyword evidence="2 5" id="KW-0812">Transmembrane</keyword>
<feature type="transmembrane region" description="Helical" evidence="5">
    <location>
        <begin position="178"/>
        <end position="203"/>
    </location>
</feature>
<feature type="transmembrane region" description="Helical" evidence="5">
    <location>
        <begin position="78"/>
        <end position="96"/>
    </location>
</feature>
<feature type="transmembrane region" description="Helical" evidence="5">
    <location>
        <begin position="242"/>
        <end position="262"/>
    </location>
</feature>
<name>A0AAD7XI69_9STRA</name>